<evidence type="ECO:0000256" key="2">
    <source>
        <dbReference type="SAM" id="Phobius"/>
    </source>
</evidence>
<organism evidence="3 4">
    <name type="scientific">Batillaria attramentaria</name>
    <dbReference type="NCBI Taxonomy" id="370345"/>
    <lineage>
        <taxon>Eukaryota</taxon>
        <taxon>Metazoa</taxon>
        <taxon>Spiralia</taxon>
        <taxon>Lophotrochozoa</taxon>
        <taxon>Mollusca</taxon>
        <taxon>Gastropoda</taxon>
        <taxon>Caenogastropoda</taxon>
        <taxon>Sorbeoconcha</taxon>
        <taxon>Cerithioidea</taxon>
        <taxon>Batillariidae</taxon>
        <taxon>Batillaria</taxon>
    </lineage>
</organism>
<keyword evidence="2" id="KW-1133">Transmembrane helix</keyword>
<keyword evidence="4" id="KW-1185">Reference proteome</keyword>
<evidence type="ECO:0000313" key="3">
    <source>
        <dbReference type="EMBL" id="KAK7453172.1"/>
    </source>
</evidence>
<keyword evidence="2" id="KW-0472">Membrane</keyword>
<name>A0ABD0J2C7_9CAEN</name>
<feature type="transmembrane region" description="Helical" evidence="2">
    <location>
        <begin position="175"/>
        <end position="199"/>
    </location>
</feature>
<proteinExistence type="predicted"/>
<feature type="region of interest" description="Disordered" evidence="1">
    <location>
        <begin position="1"/>
        <end position="34"/>
    </location>
</feature>
<dbReference type="Proteomes" id="UP001519460">
    <property type="component" value="Unassembled WGS sequence"/>
</dbReference>
<sequence>MQVRCYDRPKPSAERHVMGLTGEERQGGAAEDRRSNQEEGDKCCSCCRNAKTLSRAGVVTAASTMPTTHDTRHAMCAERFAEWKIPAWETNSLEAVKCECRKTIEDRHFTGKNRQKPACFDITAPCRQVKSFQSLGVVCLAGSVLGVACLVGFRLGVASPVGFNLGVASPVGFNLGVVCPVGLSLGALCPVVLNIGVLCPAGFNLGVASPVGFNLGVASPVGFNLGVVCPVGAQSRCTVPCCTQ</sequence>
<keyword evidence="2" id="KW-0812">Transmembrane</keyword>
<gene>
    <name evidence="3" type="ORF">BaRGS_00039655</name>
</gene>
<protein>
    <submittedName>
        <fullName evidence="3">Uncharacterized protein</fullName>
    </submittedName>
</protein>
<evidence type="ECO:0000313" key="4">
    <source>
        <dbReference type="Proteomes" id="UP001519460"/>
    </source>
</evidence>
<comment type="caution">
    <text evidence="3">The sequence shown here is derived from an EMBL/GenBank/DDBJ whole genome shotgun (WGS) entry which is preliminary data.</text>
</comment>
<dbReference type="EMBL" id="JACVVK020000710">
    <property type="protein sequence ID" value="KAK7453172.1"/>
    <property type="molecule type" value="Genomic_DNA"/>
</dbReference>
<evidence type="ECO:0000256" key="1">
    <source>
        <dbReference type="SAM" id="MobiDB-lite"/>
    </source>
</evidence>
<feature type="transmembrane region" description="Helical" evidence="2">
    <location>
        <begin position="135"/>
        <end position="155"/>
    </location>
</feature>
<dbReference type="AlphaFoldDB" id="A0ABD0J2C7"/>
<reference evidence="3 4" key="1">
    <citation type="journal article" date="2023" name="Sci. Data">
        <title>Genome assembly of the Korean intertidal mud-creeper Batillaria attramentaria.</title>
        <authorList>
            <person name="Patra A.K."/>
            <person name="Ho P.T."/>
            <person name="Jun S."/>
            <person name="Lee S.J."/>
            <person name="Kim Y."/>
            <person name="Won Y.J."/>
        </authorList>
    </citation>
    <scope>NUCLEOTIDE SEQUENCE [LARGE SCALE GENOMIC DNA]</scope>
    <source>
        <strain evidence="3">Wonlab-2016</strain>
    </source>
</reference>
<accession>A0ABD0J2C7</accession>